<evidence type="ECO:0000256" key="10">
    <source>
        <dbReference type="ARBA" id="ARBA00023136"/>
    </source>
</evidence>
<dbReference type="InterPro" id="IPR044844">
    <property type="entry name" value="Trans_IPPS_euk-type"/>
</dbReference>
<dbReference type="CDD" id="cd00683">
    <property type="entry name" value="Trans_IPPS_HH"/>
    <property type="match status" value="1"/>
</dbReference>
<dbReference type="EMBL" id="MKKU01000009">
    <property type="protein sequence ID" value="RNF27341.1"/>
    <property type="molecule type" value="Genomic_DNA"/>
</dbReference>
<evidence type="ECO:0000256" key="5">
    <source>
        <dbReference type="ARBA" id="ARBA00022516"/>
    </source>
</evidence>
<dbReference type="GO" id="GO:0045338">
    <property type="term" value="P:farnesyl diphosphate metabolic process"/>
    <property type="evidence" value="ECO:0007669"/>
    <property type="project" value="InterPro"/>
</dbReference>
<reference evidence="12 13" key="1">
    <citation type="journal article" date="2018" name="BMC Genomics">
        <title>Genomic comparison of Trypanosoma conorhini and Trypanosoma rangeli to Trypanosoma cruzi strains of high and low virulence.</title>
        <authorList>
            <person name="Bradwell K.R."/>
            <person name="Koparde V.N."/>
            <person name="Matveyev A.V."/>
            <person name="Serrano M.G."/>
            <person name="Alves J.M."/>
            <person name="Parikh H."/>
            <person name="Huang B."/>
            <person name="Lee V."/>
            <person name="Espinosa-Alvarez O."/>
            <person name="Ortiz P.A."/>
            <person name="Costa-Martins A.G."/>
            <person name="Teixeira M.M."/>
            <person name="Buck G.A."/>
        </authorList>
    </citation>
    <scope>NUCLEOTIDE SEQUENCE [LARGE SCALE GENOMIC DNA]</scope>
    <source>
        <strain evidence="12 13">025E</strain>
    </source>
</reference>
<evidence type="ECO:0000313" key="13">
    <source>
        <dbReference type="Proteomes" id="UP000284403"/>
    </source>
</evidence>
<evidence type="ECO:0000256" key="7">
    <source>
        <dbReference type="ARBA" id="ARBA00022692"/>
    </source>
</evidence>
<dbReference type="GO" id="GO:0005789">
    <property type="term" value="C:endoplasmic reticulum membrane"/>
    <property type="evidence" value="ECO:0007669"/>
    <property type="project" value="TreeGrafter"/>
</dbReference>
<dbReference type="PANTHER" id="PTHR11626:SF2">
    <property type="entry name" value="SQUALENE SYNTHASE"/>
    <property type="match status" value="1"/>
</dbReference>
<evidence type="ECO:0000256" key="8">
    <source>
        <dbReference type="ARBA" id="ARBA00022989"/>
    </source>
</evidence>
<dbReference type="SFLD" id="SFLDS00005">
    <property type="entry name" value="Isoprenoid_Synthase_Type_I"/>
    <property type="match status" value="1"/>
</dbReference>
<dbReference type="AlphaFoldDB" id="A0A3R7P1G8"/>
<keyword evidence="13" id="KW-1185">Reference proteome</keyword>
<dbReference type="SFLD" id="SFLDG01018">
    <property type="entry name" value="Squalene/Phytoene_Synthase_Lik"/>
    <property type="match status" value="1"/>
</dbReference>
<dbReference type="GO" id="GO:0008610">
    <property type="term" value="P:lipid biosynthetic process"/>
    <property type="evidence" value="ECO:0007669"/>
    <property type="project" value="InterPro"/>
</dbReference>
<dbReference type="GO" id="GO:0055056">
    <property type="term" value="F:D-glucose transmembrane transporter activity"/>
    <property type="evidence" value="ECO:0007669"/>
    <property type="project" value="UniProtKB-UniRule"/>
</dbReference>
<comment type="caution">
    <text evidence="12">The sequence shown here is derived from an EMBL/GenBank/DDBJ whole genome shotgun (WGS) entry which is preliminary data.</text>
</comment>
<dbReference type="GO" id="GO:0051996">
    <property type="term" value="F:squalene synthase [NAD(P)H] activity"/>
    <property type="evidence" value="ECO:0007669"/>
    <property type="project" value="UniProtKB-UniRule"/>
</dbReference>
<comment type="subcellular location">
    <subcellularLocation>
        <location evidence="2">Membrane</location>
    </subcellularLocation>
</comment>
<dbReference type="InterPro" id="IPR006449">
    <property type="entry name" value="Squal_synth-like"/>
</dbReference>
<dbReference type="NCBIfam" id="TIGR01559">
    <property type="entry name" value="squal_synth"/>
    <property type="match status" value="1"/>
</dbReference>
<dbReference type="UniPathway" id="UPA00767">
    <property type="reaction ID" value="UER00751"/>
</dbReference>
<dbReference type="GeneID" id="40314022"/>
<dbReference type="InterPro" id="IPR019845">
    <property type="entry name" value="Squalene/phytoene_synthase_CS"/>
</dbReference>
<keyword evidence="10" id="KW-0472">Membrane</keyword>
<keyword evidence="8" id="KW-1133">Transmembrane helix</keyword>
<evidence type="ECO:0000313" key="12">
    <source>
        <dbReference type="EMBL" id="RNF27341.1"/>
    </source>
</evidence>
<comment type="catalytic activity">
    <reaction evidence="11">
        <text>2 (2E,6E)-farnesyl diphosphate + NADPH + H(+) = squalene + 2 diphosphate + NADP(+)</text>
        <dbReference type="Rhea" id="RHEA:32295"/>
        <dbReference type="ChEBI" id="CHEBI:15378"/>
        <dbReference type="ChEBI" id="CHEBI:15440"/>
        <dbReference type="ChEBI" id="CHEBI:33019"/>
        <dbReference type="ChEBI" id="CHEBI:57783"/>
        <dbReference type="ChEBI" id="CHEBI:58349"/>
        <dbReference type="ChEBI" id="CHEBI:175763"/>
        <dbReference type="EC" id="2.5.1.21"/>
    </reaction>
</comment>
<comment type="cofactor">
    <cofactor evidence="1 11">
        <name>Mg(2+)</name>
        <dbReference type="ChEBI" id="CHEBI:18420"/>
    </cofactor>
</comment>
<dbReference type="EC" id="2.5.1.21" evidence="4 11"/>
<keyword evidence="7" id="KW-0812">Transmembrane</keyword>
<dbReference type="PROSITE" id="PS01044">
    <property type="entry name" value="SQUALEN_PHYTOEN_SYN_1"/>
    <property type="match status" value="1"/>
</dbReference>
<dbReference type="Gene3D" id="1.10.600.10">
    <property type="entry name" value="Farnesyl Diphosphate Synthase"/>
    <property type="match status" value="1"/>
</dbReference>
<evidence type="ECO:0000256" key="2">
    <source>
        <dbReference type="ARBA" id="ARBA00004370"/>
    </source>
</evidence>
<dbReference type="RefSeq" id="XP_029232547.1">
    <property type="nucleotide sequence ID" value="XM_029367353.1"/>
</dbReference>
<dbReference type="Pfam" id="PF00494">
    <property type="entry name" value="SQS_PSY"/>
    <property type="match status" value="1"/>
</dbReference>
<keyword evidence="5" id="KW-0444">Lipid biosynthesis</keyword>
<name>A0A3R7P1G8_9TRYP</name>
<evidence type="ECO:0000256" key="1">
    <source>
        <dbReference type="ARBA" id="ARBA00001946"/>
    </source>
</evidence>
<proteinExistence type="inferred from homology"/>
<dbReference type="InterPro" id="IPR008949">
    <property type="entry name" value="Isoprenoid_synthase_dom_sf"/>
</dbReference>
<dbReference type="OrthoDB" id="431150at2759"/>
<dbReference type="FunFam" id="1.10.600.10:FF:000003">
    <property type="entry name" value="Farnesyl-diphosphate farnesyltransferase 1"/>
    <property type="match status" value="1"/>
</dbReference>
<evidence type="ECO:0000256" key="3">
    <source>
        <dbReference type="ARBA" id="ARBA00006251"/>
    </source>
</evidence>
<dbReference type="PANTHER" id="PTHR11626">
    <property type="entry name" value="FARNESYL-DIPHOSPHATE FARNESYLTRANSFERASE"/>
    <property type="match status" value="1"/>
</dbReference>
<dbReference type="SUPFAM" id="SSF48576">
    <property type="entry name" value="Terpenoid synthases"/>
    <property type="match status" value="1"/>
</dbReference>
<keyword evidence="9" id="KW-0443">Lipid metabolism</keyword>
<dbReference type="InterPro" id="IPR002060">
    <property type="entry name" value="Squ/phyt_synthse"/>
</dbReference>
<comment type="pathway">
    <text evidence="11">Terpene metabolism; lanosterol biosynthesis; lanosterol from farnesyl diphosphate: step 1/3.</text>
</comment>
<evidence type="ECO:0000256" key="9">
    <source>
        <dbReference type="ARBA" id="ARBA00023098"/>
    </source>
</evidence>
<evidence type="ECO:0000256" key="6">
    <source>
        <dbReference type="ARBA" id="ARBA00022679"/>
    </source>
</evidence>
<keyword evidence="6 11" id="KW-0808">Transferase</keyword>
<evidence type="ECO:0000256" key="11">
    <source>
        <dbReference type="RuleBase" id="RU368088"/>
    </source>
</evidence>
<gene>
    <name evidence="12" type="ORF">Tco025E_00411</name>
</gene>
<comment type="function">
    <text evidence="11">Catalyzes the condensation of 2 farnesyl pyrophosphate (FPP) moieties to form squalene.</text>
</comment>
<protein>
    <recommendedName>
        <fullName evidence="4 11">Squalene synthase</fullName>
        <shortName evidence="11">SQS</shortName>
        <shortName evidence="11">SS</shortName>
        <ecNumber evidence="4 11">2.5.1.21</ecNumber>
    </recommendedName>
</protein>
<evidence type="ECO:0000256" key="4">
    <source>
        <dbReference type="ARBA" id="ARBA00012373"/>
    </source>
</evidence>
<dbReference type="PROSITE" id="PS01045">
    <property type="entry name" value="SQUALEN_PHYTOEN_SYN_2"/>
    <property type="match status" value="1"/>
</dbReference>
<comment type="catalytic activity">
    <reaction evidence="11">
        <text>2 (2E,6E)-farnesyl diphosphate + NADH + H(+) = squalene + 2 diphosphate + NAD(+)</text>
        <dbReference type="Rhea" id="RHEA:32299"/>
        <dbReference type="ChEBI" id="CHEBI:15378"/>
        <dbReference type="ChEBI" id="CHEBI:15440"/>
        <dbReference type="ChEBI" id="CHEBI:33019"/>
        <dbReference type="ChEBI" id="CHEBI:57540"/>
        <dbReference type="ChEBI" id="CHEBI:57945"/>
        <dbReference type="ChEBI" id="CHEBI:175763"/>
        <dbReference type="EC" id="2.5.1.21"/>
    </reaction>
</comment>
<organism evidence="12 13">
    <name type="scientific">Trypanosoma conorhini</name>
    <dbReference type="NCBI Taxonomy" id="83891"/>
    <lineage>
        <taxon>Eukaryota</taxon>
        <taxon>Discoba</taxon>
        <taxon>Euglenozoa</taxon>
        <taxon>Kinetoplastea</taxon>
        <taxon>Metakinetoplastina</taxon>
        <taxon>Trypanosomatida</taxon>
        <taxon>Trypanosomatidae</taxon>
        <taxon>Trypanosoma</taxon>
    </lineage>
</organism>
<sequence>MEYVEELYAMLRLKWMMRQLERRFPREDDDFRFCYEILQSVSRSFALVIMRLDEELRDAVCIFYLVLRALDTVEDDMSLSVEFKLRELPKFHEHLRDRAWCMTGVGAGRERELLERYTHVTGAYASLAKAYQDVISDICERMANGMCDFLARKVETRADYDLYCHYVAGLVGHGLTRLFVSSGLEDLRLADDLTKANHMGLFLQKTNIIRDFYEDIREVPPRVFWPREIWGQYTDDLHAFTDEPHEAKAVECLNAMVADALVHVPHVVEYIASLRDPSLFAFCAIPQVMAMATLALVFNNRDAFHTKVKVSRGTTARIFHYSTRLQPTLQMLKTYALRLAARAAPEDACHDTIVGLVEDAVRAIEACQAAKEESLTRSLLTRYPALGGRLLYNLVDNVVGYLGK</sequence>
<comment type="similarity">
    <text evidence="3 11">Belongs to the phytoene/squalene synthase family.</text>
</comment>
<accession>A0A3R7P1G8</accession>
<dbReference type="InterPro" id="IPR033904">
    <property type="entry name" value="Trans_IPPS_HH"/>
</dbReference>
<dbReference type="Proteomes" id="UP000284403">
    <property type="component" value="Unassembled WGS sequence"/>
</dbReference>